<dbReference type="Pfam" id="PF04073">
    <property type="entry name" value="tRNA_edit"/>
    <property type="match status" value="1"/>
</dbReference>
<evidence type="ECO:0000259" key="2">
    <source>
        <dbReference type="Pfam" id="PF04073"/>
    </source>
</evidence>
<feature type="domain" description="YbaK/aminoacyl-tRNA synthetase-associated" evidence="2">
    <location>
        <begin position="25"/>
        <end position="150"/>
    </location>
</feature>
<protein>
    <submittedName>
        <fullName evidence="3">Aminoacyl-trna editing domain</fullName>
    </submittedName>
</protein>
<dbReference type="PANTHER" id="PTHR31423">
    <property type="entry name" value="YBAK DOMAIN-CONTAINING PROTEIN"/>
    <property type="match status" value="1"/>
</dbReference>
<gene>
    <name evidence="3" type="ORF">PYTT_2093</name>
</gene>
<comment type="similarity">
    <text evidence="1">Belongs to the PRORSD1 family.</text>
</comment>
<dbReference type="PATRIC" id="fig|1679444.3.peg.2834"/>
<proteinExistence type="inferred from homology"/>
<sequence length="167" mass="18573">MNETARLTVYRTLEELGISYTIAEHAPMHTVEDMMNATLGTQGTIAKNLFLRDAKGRRHFLIVVRWDKNVDIKTLRTVIGSTALSFGSEERLMTHLGIRPGSVSPFCILNNTEKNVEVFFDRDLAACPLVGVHPNDNTATVFLTFADLERTVRHHGNPATLIGIPEA</sequence>
<dbReference type="Proteomes" id="UP000176204">
    <property type="component" value="Chromosome I"/>
</dbReference>
<dbReference type="SUPFAM" id="SSF55826">
    <property type="entry name" value="YbaK/ProRS associated domain"/>
    <property type="match status" value="1"/>
</dbReference>
<dbReference type="FunFam" id="3.90.960.10:FF:000005">
    <property type="entry name" value="Putative prolyl-tRNA synthetase"/>
    <property type="match status" value="1"/>
</dbReference>
<dbReference type="Gene3D" id="3.90.960.10">
    <property type="entry name" value="YbaK/aminoacyl-tRNA synthetase-associated domain"/>
    <property type="match status" value="1"/>
</dbReference>
<dbReference type="OrthoDB" id="9798587at2"/>
<name>A0A1C7PC53_9BACT</name>
<dbReference type="InterPro" id="IPR007214">
    <property type="entry name" value="YbaK/aa-tRNA-synth-assoc-dom"/>
</dbReference>
<evidence type="ECO:0000313" key="4">
    <source>
        <dbReference type="Proteomes" id="UP000176204"/>
    </source>
</evidence>
<dbReference type="STRING" id="1679444.PYTT_2093"/>
<evidence type="ECO:0000313" key="3">
    <source>
        <dbReference type="EMBL" id="SEH95971.1"/>
    </source>
</evidence>
<evidence type="ECO:0000256" key="1">
    <source>
        <dbReference type="ARBA" id="ARBA00010201"/>
    </source>
</evidence>
<organism evidence="3 4">
    <name type="scientific">Akkermansia glycaniphila</name>
    <dbReference type="NCBI Taxonomy" id="1679444"/>
    <lineage>
        <taxon>Bacteria</taxon>
        <taxon>Pseudomonadati</taxon>
        <taxon>Verrucomicrobiota</taxon>
        <taxon>Verrucomicrobiia</taxon>
        <taxon>Verrucomicrobiales</taxon>
        <taxon>Akkermansiaceae</taxon>
        <taxon>Akkermansia</taxon>
    </lineage>
</organism>
<accession>A0A1C7PC53</accession>
<dbReference type="GO" id="GO:0002161">
    <property type="term" value="F:aminoacyl-tRNA deacylase activity"/>
    <property type="evidence" value="ECO:0007669"/>
    <property type="project" value="InterPro"/>
</dbReference>
<dbReference type="AlphaFoldDB" id="A0A1C7PC53"/>
<keyword evidence="4" id="KW-1185">Reference proteome</keyword>
<reference evidence="4" key="1">
    <citation type="submission" date="2016-09" db="EMBL/GenBank/DDBJ databases">
        <authorList>
            <person name="Koehorst J."/>
        </authorList>
    </citation>
    <scope>NUCLEOTIDE SEQUENCE [LARGE SCALE GENOMIC DNA]</scope>
</reference>
<dbReference type="InterPro" id="IPR036754">
    <property type="entry name" value="YbaK/aa-tRNA-synt-asso_dom_sf"/>
</dbReference>
<dbReference type="RefSeq" id="WP_067775336.1">
    <property type="nucleotide sequence ID" value="NZ_JACVVN010000012.1"/>
</dbReference>
<dbReference type="KEGG" id="agl:PYTT_2093"/>
<dbReference type="CDD" id="cd04335">
    <property type="entry name" value="PrdX_deacylase"/>
    <property type="match status" value="1"/>
</dbReference>
<dbReference type="PANTHER" id="PTHR31423:SF3">
    <property type="entry name" value="PROLYL-TRNA SYNTHETASE ASSOCIATED DOMAIN-CONTAINING PROTEIN 1-RELATED"/>
    <property type="match status" value="1"/>
</dbReference>
<dbReference type="InterPro" id="IPR040285">
    <property type="entry name" value="ProX/PRXD1"/>
</dbReference>
<dbReference type="EMBL" id="LT629973">
    <property type="protein sequence ID" value="SEH95971.1"/>
    <property type="molecule type" value="Genomic_DNA"/>
</dbReference>